<feature type="signal peptide" evidence="1">
    <location>
        <begin position="1"/>
        <end position="32"/>
    </location>
</feature>
<feature type="chain" id="PRO_5014850426" evidence="1">
    <location>
        <begin position="33"/>
        <end position="112"/>
    </location>
</feature>
<dbReference type="AlphaFoldDB" id="A0A2M4DI86"/>
<evidence type="ECO:0000256" key="1">
    <source>
        <dbReference type="SAM" id="SignalP"/>
    </source>
</evidence>
<sequence>MEGRASRKCLYLHGLRVRLLHHLVLVLPRVVALWTRKPDSQVASPIGRIHMVATRYTLSLPVFFACRPTDRMDRPSLPLFSYSEKPIVMVLVARLGYHGPSAWWYGWRPEHK</sequence>
<organism evidence="2">
    <name type="scientific">Anopheles darlingi</name>
    <name type="common">Mosquito</name>
    <dbReference type="NCBI Taxonomy" id="43151"/>
    <lineage>
        <taxon>Eukaryota</taxon>
        <taxon>Metazoa</taxon>
        <taxon>Ecdysozoa</taxon>
        <taxon>Arthropoda</taxon>
        <taxon>Hexapoda</taxon>
        <taxon>Insecta</taxon>
        <taxon>Pterygota</taxon>
        <taxon>Neoptera</taxon>
        <taxon>Endopterygota</taxon>
        <taxon>Diptera</taxon>
        <taxon>Nematocera</taxon>
        <taxon>Culicoidea</taxon>
        <taxon>Culicidae</taxon>
        <taxon>Anophelinae</taxon>
        <taxon>Anopheles</taxon>
    </lineage>
</organism>
<accession>A0A2M4DI86</accession>
<proteinExistence type="predicted"/>
<protein>
    <submittedName>
        <fullName evidence="2">Putative secreted protein</fullName>
    </submittedName>
</protein>
<dbReference type="EMBL" id="GGFL01013102">
    <property type="protein sequence ID" value="MBW77280.1"/>
    <property type="molecule type" value="Transcribed_RNA"/>
</dbReference>
<keyword evidence="1" id="KW-0732">Signal</keyword>
<reference evidence="2" key="1">
    <citation type="submission" date="2018-01" db="EMBL/GenBank/DDBJ databases">
        <title>An insight into the sialome of Amazonian anophelines.</title>
        <authorList>
            <person name="Ribeiro J.M."/>
            <person name="Scarpassa V."/>
            <person name="Calvo E."/>
        </authorList>
    </citation>
    <scope>NUCLEOTIDE SEQUENCE</scope>
</reference>
<name>A0A2M4DI86_ANODA</name>
<evidence type="ECO:0000313" key="2">
    <source>
        <dbReference type="EMBL" id="MBW77280.1"/>
    </source>
</evidence>